<dbReference type="PANTHER" id="PTHR42904:SF6">
    <property type="entry name" value="NAD-CAPPED RNA HYDROLASE NUDT12"/>
    <property type="match status" value="1"/>
</dbReference>
<evidence type="ECO:0000256" key="2">
    <source>
        <dbReference type="ARBA" id="ARBA00001947"/>
    </source>
</evidence>
<evidence type="ECO:0000256" key="3">
    <source>
        <dbReference type="ARBA" id="ARBA00009595"/>
    </source>
</evidence>
<evidence type="ECO:0000256" key="4">
    <source>
        <dbReference type="ARBA" id="ARBA00012381"/>
    </source>
</evidence>
<keyword evidence="6 12" id="KW-0378">Hydrolase</keyword>
<dbReference type="InterPro" id="IPR000086">
    <property type="entry name" value="NUDIX_hydrolase_dom"/>
</dbReference>
<dbReference type="Pfam" id="PF00293">
    <property type="entry name" value="NUDIX"/>
    <property type="match status" value="1"/>
</dbReference>
<keyword evidence="8" id="KW-0460">Magnesium</keyword>
<protein>
    <recommendedName>
        <fullName evidence="4">NAD(+) diphosphatase</fullName>
        <ecNumber evidence="4">3.6.1.22</ecNumber>
    </recommendedName>
</protein>
<dbReference type="FunFam" id="3.90.79.10:FF:000004">
    <property type="entry name" value="NADH pyrophosphatase"/>
    <property type="match status" value="1"/>
</dbReference>
<comment type="cofactor">
    <cofactor evidence="1">
        <name>Mg(2+)</name>
        <dbReference type="ChEBI" id="CHEBI:18420"/>
    </cofactor>
</comment>
<keyword evidence="7" id="KW-0862">Zinc</keyword>
<evidence type="ECO:0000256" key="1">
    <source>
        <dbReference type="ARBA" id="ARBA00001946"/>
    </source>
</evidence>
<keyword evidence="5" id="KW-0479">Metal-binding</keyword>
<dbReference type="InterPro" id="IPR050241">
    <property type="entry name" value="NAD-cap_RNA_hydrolase_NudC"/>
</dbReference>
<gene>
    <name evidence="14" type="ORF">SAMN03084138_03663</name>
</gene>
<dbReference type="RefSeq" id="WP_074928078.1">
    <property type="nucleotide sequence ID" value="NZ_FOWR01000032.1"/>
</dbReference>
<evidence type="ECO:0000256" key="8">
    <source>
        <dbReference type="ARBA" id="ARBA00022842"/>
    </source>
</evidence>
<evidence type="ECO:0000256" key="6">
    <source>
        <dbReference type="ARBA" id="ARBA00022801"/>
    </source>
</evidence>
<dbReference type="GO" id="GO:0005829">
    <property type="term" value="C:cytosol"/>
    <property type="evidence" value="ECO:0007669"/>
    <property type="project" value="TreeGrafter"/>
</dbReference>
<dbReference type="InterPro" id="IPR015797">
    <property type="entry name" value="NUDIX_hydrolase-like_dom_sf"/>
</dbReference>
<dbReference type="STRING" id="1121869.SAMN03084138_03663"/>
<dbReference type="Gene3D" id="3.90.79.20">
    <property type="match status" value="1"/>
</dbReference>
<dbReference type="EMBL" id="FOWR01000032">
    <property type="protein sequence ID" value="SFP96317.1"/>
    <property type="molecule type" value="Genomic_DNA"/>
</dbReference>
<dbReference type="CDD" id="cd03429">
    <property type="entry name" value="NUDIX_NADH_pyrophosphatase_Nudt13"/>
    <property type="match status" value="1"/>
</dbReference>
<dbReference type="OrthoDB" id="9791656at2"/>
<dbReference type="GO" id="GO:0046872">
    <property type="term" value="F:metal ion binding"/>
    <property type="evidence" value="ECO:0007669"/>
    <property type="project" value="UniProtKB-KW"/>
</dbReference>
<proteinExistence type="inferred from homology"/>
<dbReference type="GO" id="GO:0006742">
    <property type="term" value="P:NADP+ catabolic process"/>
    <property type="evidence" value="ECO:0007669"/>
    <property type="project" value="TreeGrafter"/>
</dbReference>
<dbReference type="GeneID" id="35874072"/>
<dbReference type="PRINTS" id="PR00502">
    <property type="entry name" value="NUDIXFAMILY"/>
</dbReference>
<dbReference type="GO" id="GO:0035529">
    <property type="term" value="F:NADH pyrophosphatase activity"/>
    <property type="evidence" value="ECO:0007669"/>
    <property type="project" value="TreeGrafter"/>
</dbReference>
<evidence type="ECO:0000256" key="10">
    <source>
        <dbReference type="ARBA" id="ARBA00023211"/>
    </source>
</evidence>
<dbReference type="PROSITE" id="PS51462">
    <property type="entry name" value="NUDIX"/>
    <property type="match status" value="1"/>
</dbReference>
<comment type="similarity">
    <text evidence="3">Belongs to the Nudix hydrolase family. NudC subfamily.</text>
</comment>
<dbReference type="SUPFAM" id="SSF55811">
    <property type="entry name" value="Nudix"/>
    <property type="match status" value="2"/>
</dbReference>
<evidence type="ECO:0000256" key="11">
    <source>
        <dbReference type="ARBA" id="ARBA00023679"/>
    </source>
</evidence>
<dbReference type="PANTHER" id="PTHR42904">
    <property type="entry name" value="NUDIX HYDROLASE, NUDC SUBFAMILY"/>
    <property type="match status" value="1"/>
</dbReference>
<comment type="cofactor">
    <cofactor evidence="2">
        <name>Zn(2+)</name>
        <dbReference type="ChEBI" id="CHEBI:29105"/>
    </cofactor>
</comment>
<reference evidence="14 15" key="1">
    <citation type="submission" date="2016-10" db="EMBL/GenBank/DDBJ databases">
        <authorList>
            <person name="de Groot N.N."/>
        </authorList>
    </citation>
    <scope>NUCLEOTIDE SEQUENCE [LARGE SCALE GENOMIC DNA]</scope>
    <source>
        <strain evidence="14 15">DSM 15893</strain>
    </source>
</reference>
<sequence length="252" mass="28063">MSNQNDVVYLCCVTGGKLWQPDHSLPLISKRKIEELGLTSYEIGHYKNNAVHVVFGADVFDSKDYETLRALLSMPAELFALAGKAVQLEYMRNSQRFCASCGSENHFDATHPAMVCSSCQTVHYPRVSPCIIVAVTRGNQILLAHHPRHKDGMYTVLAGFVEAGETLEQCVAREVKEETGIEVKNIRYFDSQPWAFPSNLMMGFLAEYDSGEIKPDYEELTDAQWFSPDALPLVAPKGTIARRLIEAVCPSA</sequence>
<evidence type="ECO:0000256" key="9">
    <source>
        <dbReference type="ARBA" id="ARBA00023027"/>
    </source>
</evidence>
<dbReference type="InterPro" id="IPR020084">
    <property type="entry name" value="NUDIX_hydrolase_CS"/>
</dbReference>
<evidence type="ECO:0000256" key="12">
    <source>
        <dbReference type="RuleBase" id="RU003476"/>
    </source>
</evidence>
<evidence type="ECO:0000313" key="15">
    <source>
        <dbReference type="Proteomes" id="UP000182692"/>
    </source>
</evidence>
<dbReference type="Gene3D" id="3.90.79.10">
    <property type="entry name" value="Nucleoside Triphosphate Pyrophosphohydrolase"/>
    <property type="match status" value="1"/>
</dbReference>
<dbReference type="InterPro" id="IPR020476">
    <property type="entry name" value="Nudix_hydrolase"/>
</dbReference>
<dbReference type="InterPro" id="IPR049734">
    <property type="entry name" value="NudC-like_C"/>
</dbReference>
<organism evidence="14 15">
    <name type="scientific">Enterovibrio norvegicus DSM 15893</name>
    <dbReference type="NCBI Taxonomy" id="1121869"/>
    <lineage>
        <taxon>Bacteria</taxon>
        <taxon>Pseudomonadati</taxon>
        <taxon>Pseudomonadota</taxon>
        <taxon>Gammaproteobacteria</taxon>
        <taxon>Vibrionales</taxon>
        <taxon>Vibrionaceae</taxon>
        <taxon>Enterovibrio</taxon>
    </lineage>
</organism>
<evidence type="ECO:0000256" key="7">
    <source>
        <dbReference type="ARBA" id="ARBA00022833"/>
    </source>
</evidence>
<dbReference type="AlphaFoldDB" id="A0A1I5UMP9"/>
<dbReference type="Proteomes" id="UP000182692">
    <property type="component" value="Unassembled WGS sequence"/>
</dbReference>
<comment type="catalytic activity">
    <reaction evidence="11">
        <text>a 5'-end NAD(+)-phospho-ribonucleoside in mRNA + H2O = a 5'-end phospho-adenosine-phospho-ribonucleoside in mRNA + beta-nicotinamide D-ribonucleotide + 2 H(+)</text>
        <dbReference type="Rhea" id="RHEA:60876"/>
        <dbReference type="Rhea" id="RHEA-COMP:15698"/>
        <dbReference type="Rhea" id="RHEA-COMP:15719"/>
        <dbReference type="ChEBI" id="CHEBI:14649"/>
        <dbReference type="ChEBI" id="CHEBI:15377"/>
        <dbReference type="ChEBI" id="CHEBI:15378"/>
        <dbReference type="ChEBI" id="CHEBI:144029"/>
        <dbReference type="ChEBI" id="CHEBI:144051"/>
    </reaction>
    <physiologicalReaction direction="left-to-right" evidence="11">
        <dbReference type="Rhea" id="RHEA:60877"/>
    </physiologicalReaction>
</comment>
<keyword evidence="9" id="KW-0520">NAD</keyword>
<accession>A0A1I5UMP9</accession>
<dbReference type="NCBIfam" id="NF001299">
    <property type="entry name" value="PRK00241.1"/>
    <property type="match status" value="1"/>
</dbReference>
<evidence type="ECO:0000259" key="13">
    <source>
        <dbReference type="PROSITE" id="PS51462"/>
    </source>
</evidence>
<evidence type="ECO:0000313" key="14">
    <source>
        <dbReference type="EMBL" id="SFP96317.1"/>
    </source>
</evidence>
<name>A0A1I5UMP9_9GAMM</name>
<dbReference type="GO" id="GO:0019677">
    <property type="term" value="P:NAD+ catabolic process"/>
    <property type="evidence" value="ECO:0007669"/>
    <property type="project" value="TreeGrafter"/>
</dbReference>
<dbReference type="EC" id="3.6.1.22" evidence="4"/>
<dbReference type="PROSITE" id="PS00893">
    <property type="entry name" value="NUDIX_BOX"/>
    <property type="match status" value="1"/>
</dbReference>
<evidence type="ECO:0000256" key="5">
    <source>
        <dbReference type="ARBA" id="ARBA00022723"/>
    </source>
</evidence>
<feature type="domain" description="Nudix hydrolase" evidence="13">
    <location>
        <begin position="125"/>
        <end position="248"/>
    </location>
</feature>
<keyword evidence="10" id="KW-0464">Manganese</keyword>